<organism evidence="1 2">
    <name type="scientific">Anaerobutyricum hallii DSM 3353</name>
    <dbReference type="NCBI Taxonomy" id="411469"/>
    <lineage>
        <taxon>Bacteria</taxon>
        <taxon>Bacillati</taxon>
        <taxon>Bacillota</taxon>
        <taxon>Clostridia</taxon>
        <taxon>Lachnospirales</taxon>
        <taxon>Lachnospiraceae</taxon>
        <taxon>Anaerobutyricum</taxon>
    </lineage>
</organism>
<comment type="caution">
    <text evidence="1">The sequence shown here is derived from an EMBL/GenBank/DDBJ whole genome shotgun (WGS) entry which is preliminary data.</text>
</comment>
<reference evidence="1 2" key="2">
    <citation type="submission" date="2009-02" db="EMBL/GenBank/DDBJ databases">
        <title>Draft genome sequence of Eubacterium hallii (DSM 3353).</title>
        <authorList>
            <person name="Sudarsanam P."/>
            <person name="Ley R."/>
            <person name="Guruge J."/>
            <person name="Turnbaugh P.J."/>
            <person name="Mahowald M."/>
            <person name="Liep D."/>
            <person name="Gordon J."/>
        </authorList>
    </citation>
    <scope>NUCLEOTIDE SEQUENCE [LARGE SCALE GENOMIC DNA]</scope>
    <source>
        <strain evidence="1 2">DSM 3353</strain>
    </source>
</reference>
<name>C0EVR9_9FIRM</name>
<dbReference type="EMBL" id="ACEP01000069">
    <property type="protein sequence ID" value="EEG36613.1"/>
    <property type="molecule type" value="Genomic_DNA"/>
</dbReference>
<accession>C0EVR9</accession>
<dbReference type="AlphaFoldDB" id="C0EVR9"/>
<gene>
    <name evidence="1" type="ORF">EUBHAL_01507</name>
</gene>
<reference evidence="1 2" key="1">
    <citation type="submission" date="2009-01" db="EMBL/GenBank/DDBJ databases">
        <authorList>
            <person name="Fulton L."/>
            <person name="Clifton S."/>
            <person name="Fulton B."/>
            <person name="Xu J."/>
            <person name="Minx P."/>
            <person name="Pepin K.H."/>
            <person name="Johnson M."/>
            <person name="Bhonagiri V."/>
            <person name="Nash W.E."/>
            <person name="Mardis E.R."/>
            <person name="Wilson R.K."/>
        </authorList>
    </citation>
    <scope>NUCLEOTIDE SEQUENCE [LARGE SCALE GENOMIC DNA]</scope>
    <source>
        <strain evidence="1 2">DSM 3353</strain>
    </source>
</reference>
<protein>
    <submittedName>
        <fullName evidence="1">Uncharacterized protein</fullName>
    </submittedName>
</protein>
<proteinExistence type="predicted"/>
<evidence type="ECO:0000313" key="2">
    <source>
        <dbReference type="Proteomes" id="UP000003174"/>
    </source>
</evidence>
<dbReference type="Proteomes" id="UP000003174">
    <property type="component" value="Unassembled WGS sequence"/>
</dbReference>
<evidence type="ECO:0000313" key="1">
    <source>
        <dbReference type="EMBL" id="EEG36613.1"/>
    </source>
</evidence>
<sequence>MYTCYKREKFRTCRHTRSTKKVLKKYTDNKNSLFFAKIEEYIHGK</sequence>